<dbReference type="GeneID" id="4621339"/>
<dbReference type="OrthoDB" id="4057220at2759"/>
<dbReference type="eggNOG" id="ENOG502SB2C">
    <property type="taxonomic scope" value="Eukaryota"/>
</dbReference>
<dbReference type="STRING" id="284811.Q756J0"/>
<dbReference type="EMBL" id="AE016818">
    <property type="protein sequence ID" value="AAS52952.1"/>
    <property type="molecule type" value="Genomic_DNA"/>
</dbReference>
<dbReference type="InterPro" id="IPR035098">
    <property type="entry name" value="YNR034W-A/EGO2_sf"/>
</dbReference>
<organism evidence="1 2">
    <name type="scientific">Eremothecium gossypii (strain ATCC 10895 / CBS 109.51 / FGSC 9923 / NRRL Y-1056)</name>
    <name type="common">Yeast</name>
    <name type="synonym">Ashbya gossypii</name>
    <dbReference type="NCBI Taxonomy" id="284811"/>
    <lineage>
        <taxon>Eukaryota</taxon>
        <taxon>Fungi</taxon>
        <taxon>Dikarya</taxon>
        <taxon>Ascomycota</taxon>
        <taxon>Saccharomycotina</taxon>
        <taxon>Saccharomycetes</taxon>
        <taxon>Saccharomycetales</taxon>
        <taxon>Saccharomycetaceae</taxon>
        <taxon>Eremothecium</taxon>
    </lineage>
</organism>
<protein>
    <submittedName>
        <fullName evidence="1">AER271Wp</fullName>
    </submittedName>
</protein>
<dbReference type="InterPro" id="IPR021591">
    <property type="entry name" value="YNR034W-A/EGO2"/>
</dbReference>
<evidence type="ECO:0000313" key="2">
    <source>
        <dbReference type="Proteomes" id="UP000000591"/>
    </source>
</evidence>
<dbReference type="FunCoup" id="Q756J0">
    <property type="interactions" value="7"/>
</dbReference>
<dbReference type="HOGENOM" id="CLU_173479_2_0_1"/>
<dbReference type="KEGG" id="ago:AGOS_AER271W"/>
<dbReference type="Gene3D" id="3.40.1840.10">
    <property type="entry name" value="YNR034W-A-like"/>
    <property type="match status" value="1"/>
</dbReference>
<dbReference type="Pfam" id="PF11503">
    <property type="entry name" value="YNR034W-A-like"/>
    <property type="match status" value="1"/>
</dbReference>
<reference evidence="2" key="2">
    <citation type="journal article" date="2013" name="G3 (Bethesda)">
        <title>Genomes of Ashbya fungi isolated from insects reveal four mating-type loci, numerous translocations, lack of transposons, and distinct gene duplications.</title>
        <authorList>
            <person name="Dietrich F.S."/>
            <person name="Voegeli S."/>
            <person name="Kuo S."/>
            <person name="Philippsen P."/>
        </authorList>
    </citation>
    <scope>GENOME REANNOTATION</scope>
    <source>
        <strain evidence="2">ATCC 10895 / CBS 109.51 / FGSC 9923 / NRRL Y-1056</strain>
    </source>
</reference>
<dbReference type="Proteomes" id="UP000000591">
    <property type="component" value="Chromosome V"/>
</dbReference>
<dbReference type="SUPFAM" id="SSF160683">
    <property type="entry name" value="YNR034W-A-like"/>
    <property type="match status" value="1"/>
</dbReference>
<reference evidence="1 2" key="1">
    <citation type="journal article" date="2004" name="Science">
        <title>The Ashbya gossypii genome as a tool for mapping the ancient Saccharomyces cerevisiae genome.</title>
        <authorList>
            <person name="Dietrich F.S."/>
            <person name="Voegeli S."/>
            <person name="Brachat S."/>
            <person name="Lerch A."/>
            <person name="Gates K."/>
            <person name="Steiner S."/>
            <person name="Mohr C."/>
            <person name="Pohlmann R."/>
            <person name="Luedi P."/>
            <person name="Choi S."/>
            <person name="Wing R.A."/>
            <person name="Flavier A."/>
            <person name="Gaffney T.D."/>
            <person name="Philippsen P."/>
        </authorList>
    </citation>
    <scope>NUCLEOTIDE SEQUENCE [LARGE SCALE GENOMIC DNA]</scope>
    <source>
        <strain evidence="2">ATCC 10895 / CBS 109.51 / FGSC 9923 / NRRL Y-1056</strain>
    </source>
</reference>
<dbReference type="OMA" id="ICNIYRQ"/>
<proteinExistence type="predicted"/>
<evidence type="ECO:0000313" key="1">
    <source>
        <dbReference type="EMBL" id="AAS52952.1"/>
    </source>
</evidence>
<gene>
    <name evidence="1" type="ORF">AGOS_AER271W</name>
</gene>
<accession>Q756J0</accession>
<dbReference type="InParanoid" id="Q756J0"/>
<dbReference type="AlphaFoldDB" id="Q756J0"/>
<sequence>MTADPGLSKLVDGAIGVLAFDENHQVVDWAGIGKDRVSDIPQLSAAEVDQEGFAVLRDGGLEVMLLREDDKTVAVYREVAE</sequence>
<name>Q756J0_EREGS</name>
<keyword evidence="2" id="KW-1185">Reference proteome</keyword>
<dbReference type="RefSeq" id="NP_985128.1">
    <property type="nucleotide sequence ID" value="NM_210482.1"/>
</dbReference>